<reference evidence="1 2" key="1">
    <citation type="journal article" date="2021" name="Arch. Microbiol.">
        <title>Harenicola maris gen. nov., sp. nov. isolated from the Sea of Japan shallow sediments.</title>
        <authorList>
            <person name="Romanenko L.A."/>
            <person name="Kurilenko V.V."/>
            <person name="Chernysheva N.Y."/>
            <person name="Tekutyeva L.A."/>
            <person name="Velansky P.V."/>
            <person name="Svetashev V.I."/>
            <person name="Isaeva M.P."/>
        </authorList>
    </citation>
    <scope>NUCLEOTIDE SEQUENCE [LARGE SCALE GENOMIC DNA]</scope>
    <source>
        <strain evidence="1 2">KMM 3653</strain>
    </source>
</reference>
<dbReference type="Gene3D" id="1.25.40.10">
    <property type="entry name" value="Tetratricopeptide repeat domain"/>
    <property type="match status" value="1"/>
</dbReference>
<evidence type="ECO:0000313" key="1">
    <source>
        <dbReference type="EMBL" id="MBT0956438.1"/>
    </source>
</evidence>
<dbReference type="Gene3D" id="1.20.58.320">
    <property type="entry name" value="TPR-like"/>
    <property type="match status" value="1"/>
</dbReference>
<sequence length="191" mass="21867">MQETAQTILSFWTQQIGPEGWYLADEGIDAEISERFGLLWQDALAGRLDHWMRSEERALALLLLTDQFSRNMHRGDGASFATDGLARRVARVCVARDWDLAVQGPVRQFFYLPMMHSEFLSDQEQGVRWFMLRMEGGDNLIHARAHRQVIRDYGRFPYRNAALGRRSTQAELAYLEAGGYRQTLNALQAAG</sequence>
<dbReference type="AlphaFoldDB" id="A0AAP2CM98"/>
<gene>
    <name evidence="1" type="ORF">IV417_03495</name>
</gene>
<proteinExistence type="predicted"/>
<dbReference type="InterPro" id="IPR011990">
    <property type="entry name" value="TPR-like_helical_dom_sf"/>
</dbReference>
<dbReference type="Proteomes" id="UP001315686">
    <property type="component" value="Unassembled WGS sequence"/>
</dbReference>
<dbReference type="EMBL" id="JADQAZ010000001">
    <property type="protein sequence ID" value="MBT0956438.1"/>
    <property type="molecule type" value="Genomic_DNA"/>
</dbReference>
<name>A0AAP2CM98_9RHOB</name>
<dbReference type="InterPro" id="IPR010323">
    <property type="entry name" value="DUF924"/>
</dbReference>
<keyword evidence="2" id="KW-1185">Reference proteome</keyword>
<evidence type="ECO:0000313" key="2">
    <source>
        <dbReference type="Proteomes" id="UP001315686"/>
    </source>
</evidence>
<dbReference type="RefSeq" id="WP_327792640.1">
    <property type="nucleotide sequence ID" value="NZ_JADQAZ010000001.1"/>
</dbReference>
<accession>A0AAP2CM98</accession>
<organism evidence="1 2">
    <name type="scientific">Harenicola maris</name>
    <dbReference type="NCBI Taxonomy" id="2841044"/>
    <lineage>
        <taxon>Bacteria</taxon>
        <taxon>Pseudomonadati</taxon>
        <taxon>Pseudomonadota</taxon>
        <taxon>Alphaproteobacteria</taxon>
        <taxon>Rhodobacterales</taxon>
        <taxon>Paracoccaceae</taxon>
        <taxon>Harenicola</taxon>
    </lineage>
</organism>
<dbReference type="SUPFAM" id="SSF48452">
    <property type="entry name" value="TPR-like"/>
    <property type="match status" value="1"/>
</dbReference>
<comment type="caution">
    <text evidence="1">The sequence shown here is derived from an EMBL/GenBank/DDBJ whole genome shotgun (WGS) entry which is preliminary data.</text>
</comment>
<dbReference type="Pfam" id="PF06041">
    <property type="entry name" value="DUF924"/>
    <property type="match status" value="1"/>
</dbReference>
<protein>
    <submittedName>
        <fullName evidence="1">DUF924 domain-containing protein</fullName>
    </submittedName>
</protein>